<feature type="compositionally biased region" description="Low complexity" evidence="1">
    <location>
        <begin position="183"/>
        <end position="203"/>
    </location>
</feature>
<reference evidence="2 3" key="1">
    <citation type="journal article" date="2013" name="BMC Genomics">
        <title>High quality de novo sequencing and assembly of the Saccharomyces arboricolus genome.</title>
        <authorList>
            <person name="Liti G."/>
            <person name="Nguyen Ba A.N."/>
            <person name="Blythe M."/>
            <person name="Mueller C.A."/>
            <person name="Bergstroem A."/>
            <person name="Cubillos F.A."/>
            <person name="Dafhnis-Calas F."/>
            <person name="Khoshraftar S."/>
            <person name="Malla S."/>
            <person name="Mehta N."/>
            <person name="Siow C.C."/>
            <person name="Warringer J."/>
            <person name="Moses A.M."/>
            <person name="Louis E.J."/>
            <person name="Nieduszynski C.A."/>
        </authorList>
    </citation>
    <scope>NUCLEOTIDE SEQUENCE [LARGE SCALE GENOMIC DNA]</scope>
    <source>
        <strain evidence="3">H-6 / AS 2.3317 / CBS 10644</strain>
    </source>
</reference>
<feature type="compositionally biased region" description="Polar residues" evidence="1">
    <location>
        <begin position="154"/>
        <end position="174"/>
    </location>
</feature>
<organism evidence="2 3">
    <name type="scientific">Saccharomyces arboricola (strain H-6 / AS 2.3317 / CBS 10644)</name>
    <name type="common">Yeast</name>
    <dbReference type="NCBI Taxonomy" id="1160507"/>
    <lineage>
        <taxon>Eukaryota</taxon>
        <taxon>Fungi</taxon>
        <taxon>Dikarya</taxon>
        <taxon>Ascomycota</taxon>
        <taxon>Saccharomycotina</taxon>
        <taxon>Saccharomycetes</taxon>
        <taxon>Saccharomycetales</taxon>
        <taxon>Saccharomycetaceae</taxon>
        <taxon>Saccharomyces</taxon>
    </lineage>
</organism>
<dbReference type="Proteomes" id="UP000006968">
    <property type="component" value="Chromosome XV"/>
</dbReference>
<evidence type="ECO:0000256" key="1">
    <source>
        <dbReference type="SAM" id="MobiDB-lite"/>
    </source>
</evidence>
<dbReference type="OrthoDB" id="4069757at2759"/>
<protein>
    <submittedName>
        <fullName evidence="2">YOR220W</fullName>
    </submittedName>
</protein>
<feature type="region of interest" description="Disordered" evidence="1">
    <location>
        <begin position="243"/>
        <end position="266"/>
    </location>
</feature>
<evidence type="ECO:0000313" key="3">
    <source>
        <dbReference type="Proteomes" id="UP000006968"/>
    </source>
</evidence>
<gene>
    <name evidence="2" type="ORF">SU7_3323</name>
</gene>
<evidence type="ECO:0000313" key="2">
    <source>
        <dbReference type="EMBL" id="EJS41654.1"/>
    </source>
</evidence>
<keyword evidence="3" id="KW-1185">Reference proteome</keyword>
<dbReference type="EMBL" id="ALIE01000185">
    <property type="protein sequence ID" value="EJS41654.1"/>
    <property type="molecule type" value="Genomic_DNA"/>
</dbReference>
<comment type="caution">
    <text evidence="2">The sequence shown here is derived from an EMBL/GenBank/DDBJ whole genome shotgun (WGS) entry which is preliminary data.</text>
</comment>
<dbReference type="HOGENOM" id="CLU_085163_0_0_1"/>
<dbReference type="AlphaFoldDB" id="J8Q219"/>
<proteinExistence type="predicted"/>
<sequence length="266" mass="29348">MANQKQMRTQILITDIPTDKFTSKWPTHLEKTLFKEQFPNLQSHLQYYTPLPFLNRIIIIFDNEDDTLHVFEFLQELLAKENGGSMKLFVTESLLNNQHPRSRSTDDAAALQGNNSSPLVEEHHSKPLLSINTDPGVTGMDGSSLNRGGSSLSPDKSSFESPTLLKLSTDSKPFSYQEPLPKLSRSSSSTSNFSLNGSSLTSLPSQPENKDKSTSDTKCLFVSKPMGLTIDTSATNNTALHIENDANGTSSNPPKSPSITVNEFFH</sequence>
<feature type="compositionally biased region" description="Low complexity" evidence="1">
    <location>
        <begin position="142"/>
        <end position="153"/>
    </location>
</feature>
<feature type="compositionally biased region" description="Polar residues" evidence="1">
    <location>
        <begin position="246"/>
        <end position="266"/>
    </location>
</feature>
<accession>J8Q219</accession>
<name>J8Q219_SACAR</name>
<feature type="region of interest" description="Disordered" evidence="1">
    <location>
        <begin position="98"/>
        <end position="217"/>
    </location>
</feature>